<evidence type="ECO:0000256" key="1">
    <source>
        <dbReference type="ARBA" id="ARBA00006432"/>
    </source>
</evidence>
<dbReference type="EMBL" id="KZ821222">
    <property type="protein sequence ID" value="PYH48173.1"/>
    <property type="molecule type" value="Genomic_DNA"/>
</dbReference>
<dbReference type="Gene3D" id="3.40.50.12780">
    <property type="entry name" value="N-terminal domain of ligase-like"/>
    <property type="match status" value="2"/>
</dbReference>
<evidence type="ECO:0000259" key="3">
    <source>
        <dbReference type="Pfam" id="PF00501"/>
    </source>
</evidence>
<dbReference type="PANTHER" id="PTHR24095">
    <property type="entry name" value="ACETYL-COENZYME A SYNTHETASE"/>
    <property type="match status" value="1"/>
</dbReference>
<feature type="domain" description="AMP-dependent synthetase/ligase" evidence="3">
    <location>
        <begin position="58"/>
        <end position="134"/>
    </location>
</feature>
<organism evidence="5 6">
    <name type="scientific">Aspergillus saccharolyticus JOP 1030-1</name>
    <dbReference type="NCBI Taxonomy" id="1450539"/>
    <lineage>
        <taxon>Eukaryota</taxon>
        <taxon>Fungi</taxon>
        <taxon>Dikarya</taxon>
        <taxon>Ascomycota</taxon>
        <taxon>Pezizomycotina</taxon>
        <taxon>Eurotiomycetes</taxon>
        <taxon>Eurotiomycetidae</taxon>
        <taxon>Eurotiales</taxon>
        <taxon>Aspergillaceae</taxon>
        <taxon>Aspergillus</taxon>
        <taxon>Aspergillus subgen. Circumdati</taxon>
    </lineage>
</organism>
<gene>
    <name evidence="5" type="ORF">BP01DRAFT_371762</name>
</gene>
<dbReference type="GO" id="GO:0005829">
    <property type="term" value="C:cytosol"/>
    <property type="evidence" value="ECO:0007669"/>
    <property type="project" value="TreeGrafter"/>
</dbReference>
<evidence type="ECO:0000259" key="4">
    <source>
        <dbReference type="Pfam" id="PF16177"/>
    </source>
</evidence>
<dbReference type="Pfam" id="PF16177">
    <property type="entry name" value="ACAS_N"/>
    <property type="match status" value="1"/>
</dbReference>
<dbReference type="InterPro" id="IPR032387">
    <property type="entry name" value="ACAS_N"/>
</dbReference>
<name>A0A318ZUY5_9EURO</name>
<evidence type="ECO:0000256" key="2">
    <source>
        <dbReference type="ARBA" id="ARBA00013275"/>
    </source>
</evidence>
<dbReference type="SUPFAM" id="SSF56801">
    <property type="entry name" value="Acetyl-CoA synthetase-like"/>
    <property type="match status" value="1"/>
</dbReference>
<dbReference type="GO" id="GO:0003987">
    <property type="term" value="F:acetate-CoA ligase activity"/>
    <property type="evidence" value="ECO:0007669"/>
    <property type="project" value="UniProtKB-EC"/>
</dbReference>
<keyword evidence="6" id="KW-1185">Reference proteome</keyword>
<dbReference type="GeneID" id="37077914"/>
<evidence type="ECO:0000313" key="6">
    <source>
        <dbReference type="Proteomes" id="UP000248349"/>
    </source>
</evidence>
<sequence length="263" mass="29084">MHHAEATLEPHDAFWSEIAISSLQWDKSFHRTRHGSLKAGDHAWFRGGRLNASYNCIDRHAFQTPDKAAILGEGDLPGGEPHQITYAELLKNVSHRALVLKNMGVRRGEIVTIYMPNIPEAVRAMMACARVAAVWPGYYEPESMGAEDPLYLLNTSRSTSKPKYLLHATAGYLLGCAVSRKYALDLHVSDTMFCAGNVGWISGHSYLVYAPLALGLTTVIFDGTPSFPTSDRYLARTQVTHIYTAPTALSDEKGQPGRTQPRR</sequence>
<comment type="similarity">
    <text evidence="1">Belongs to the ATP-dependent AMP-binding enzyme family.</text>
</comment>
<feature type="domain" description="Acetyl-coenzyme A synthetase N-terminal" evidence="4">
    <location>
        <begin position="9"/>
        <end position="56"/>
    </location>
</feature>
<dbReference type="RefSeq" id="XP_025434155.1">
    <property type="nucleotide sequence ID" value="XM_025576685.1"/>
</dbReference>
<dbReference type="GO" id="GO:0006085">
    <property type="term" value="P:acetyl-CoA biosynthetic process"/>
    <property type="evidence" value="ECO:0007669"/>
    <property type="project" value="TreeGrafter"/>
</dbReference>
<protein>
    <recommendedName>
        <fullName evidence="2">acetate--CoA ligase</fullName>
        <ecNumber evidence="2">6.2.1.1</ecNumber>
    </recommendedName>
</protein>
<dbReference type="PANTHER" id="PTHR24095:SF14">
    <property type="entry name" value="ACETYL-COENZYME A SYNTHETASE 1"/>
    <property type="match status" value="1"/>
</dbReference>
<dbReference type="EC" id="6.2.1.1" evidence="2"/>
<proteinExistence type="inferred from homology"/>
<dbReference type="InterPro" id="IPR000873">
    <property type="entry name" value="AMP-dep_synth/lig_dom"/>
</dbReference>
<dbReference type="OrthoDB" id="4540666at2759"/>
<dbReference type="Proteomes" id="UP000248349">
    <property type="component" value="Unassembled WGS sequence"/>
</dbReference>
<evidence type="ECO:0000313" key="5">
    <source>
        <dbReference type="EMBL" id="PYH48173.1"/>
    </source>
</evidence>
<dbReference type="Pfam" id="PF00501">
    <property type="entry name" value="AMP-binding"/>
    <property type="match status" value="2"/>
</dbReference>
<dbReference type="STRING" id="1450539.A0A318ZUY5"/>
<reference evidence="5 6" key="1">
    <citation type="submission" date="2016-12" db="EMBL/GenBank/DDBJ databases">
        <title>The genomes of Aspergillus section Nigri reveals drivers in fungal speciation.</title>
        <authorList>
            <consortium name="DOE Joint Genome Institute"/>
            <person name="Vesth T.C."/>
            <person name="Nybo J."/>
            <person name="Theobald S."/>
            <person name="Brandl J."/>
            <person name="Frisvad J.C."/>
            <person name="Nielsen K.F."/>
            <person name="Lyhne E.K."/>
            <person name="Kogle M.E."/>
            <person name="Kuo A."/>
            <person name="Riley R."/>
            <person name="Clum A."/>
            <person name="Nolan M."/>
            <person name="Lipzen A."/>
            <person name="Salamov A."/>
            <person name="Henrissat B."/>
            <person name="Wiebenga A."/>
            <person name="De Vries R.P."/>
            <person name="Grigoriev I.V."/>
            <person name="Mortensen U.H."/>
            <person name="Andersen M.R."/>
            <person name="Baker S.E."/>
        </authorList>
    </citation>
    <scope>NUCLEOTIDE SEQUENCE [LARGE SCALE GENOMIC DNA]</scope>
    <source>
        <strain evidence="5 6">JOP 1030-1</strain>
    </source>
</reference>
<dbReference type="AlphaFoldDB" id="A0A318ZUY5"/>
<feature type="domain" description="AMP-dependent synthetase/ligase" evidence="3">
    <location>
        <begin position="141"/>
        <end position="249"/>
    </location>
</feature>
<accession>A0A318ZUY5</accession>
<dbReference type="InterPro" id="IPR042099">
    <property type="entry name" value="ANL_N_sf"/>
</dbReference>